<feature type="transmembrane region" description="Helical" evidence="1">
    <location>
        <begin position="6"/>
        <end position="29"/>
    </location>
</feature>
<name>A0A6J5KSJ6_9CAUD</name>
<keyword evidence="1" id="KW-0472">Membrane</keyword>
<evidence type="ECO:0000313" key="3">
    <source>
        <dbReference type="EMBL" id="CAB5208477.1"/>
    </source>
</evidence>
<keyword evidence="1" id="KW-1133">Transmembrane helix</keyword>
<dbReference type="EMBL" id="LR796187">
    <property type="protein sequence ID" value="CAB4125424.1"/>
    <property type="molecule type" value="Genomic_DNA"/>
</dbReference>
<dbReference type="EMBL" id="LR798231">
    <property type="protein sequence ID" value="CAB5208477.1"/>
    <property type="molecule type" value="Genomic_DNA"/>
</dbReference>
<organism evidence="2">
    <name type="scientific">uncultured Caudovirales phage</name>
    <dbReference type="NCBI Taxonomy" id="2100421"/>
    <lineage>
        <taxon>Viruses</taxon>
        <taxon>Duplodnaviria</taxon>
        <taxon>Heunggongvirae</taxon>
        <taxon>Uroviricota</taxon>
        <taxon>Caudoviricetes</taxon>
        <taxon>Peduoviridae</taxon>
        <taxon>Maltschvirus</taxon>
        <taxon>Maltschvirus maltsch</taxon>
    </lineage>
</organism>
<evidence type="ECO:0000313" key="2">
    <source>
        <dbReference type="EMBL" id="CAB4125424.1"/>
    </source>
</evidence>
<reference evidence="2" key="1">
    <citation type="submission" date="2020-04" db="EMBL/GenBank/DDBJ databases">
        <authorList>
            <person name="Chiriac C."/>
            <person name="Salcher M."/>
            <person name="Ghai R."/>
            <person name="Kavagutti S V."/>
        </authorList>
    </citation>
    <scope>NUCLEOTIDE SEQUENCE</scope>
</reference>
<proteinExistence type="predicted"/>
<evidence type="ECO:0000256" key="1">
    <source>
        <dbReference type="SAM" id="Phobius"/>
    </source>
</evidence>
<keyword evidence="1" id="KW-0812">Transmembrane</keyword>
<protein>
    <submittedName>
        <fullName evidence="2">Uncharacterized protein</fullName>
    </submittedName>
</protein>
<gene>
    <name evidence="3" type="ORF">UFOVP181_40</name>
    <name evidence="2" type="ORF">UFOVP57_122</name>
</gene>
<accession>A0A6J5KSJ6</accession>
<sequence>MEYLIYTIVAAGAFWFGWHVRGIVITINISQNPDKAIKMLEQIKKINAAETVEELKELANGEPNKVKLDIERVGDQLFAYDSDTGHFIAQGTDLTAVLESAHKRFPSRFFFGTIDKDSSAKELV</sequence>